<reference evidence="2 4" key="1">
    <citation type="journal article" date="2024" name="Science">
        <title>Giant polyketide synthase enzymes in the biosynthesis of giant marine polyether toxins.</title>
        <authorList>
            <person name="Fallon T.R."/>
            <person name="Shende V.V."/>
            <person name="Wierzbicki I.H."/>
            <person name="Pendleton A.L."/>
            <person name="Watervoot N.F."/>
            <person name="Auber R.P."/>
            <person name="Gonzalez D.J."/>
            <person name="Wisecaver J.H."/>
            <person name="Moore B.S."/>
        </authorList>
    </citation>
    <scope>NUCLEOTIDE SEQUENCE [LARGE SCALE GENOMIC DNA]</scope>
    <source>
        <strain evidence="2 4">12B1</strain>
    </source>
</reference>
<dbReference type="SUPFAM" id="SSF56399">
    <property type="entry name" value="ADP-ribosylation"/>
    <property type="match status" value="1"/>
</dbReference>
<evidence type="ECO:0008006" key="5">
    <source>
        <dbReference type="Google" id="ProtNLM"/>
    </source>
</evidence>
<comment type="caution">
    <text evidence="2">The sequence shown here is derived from an EMBL/GenBank/DDBJ whole genome shotgun (WGS) entry which is preliminary data.</text>
</comment>
<evidence type="ECO:0000256" key="1">
    <source>
        <dbReference type="SAM" id="MobiDB-lite"/>
    </source>
</evidence>
<evidence type="ECO:0000313" key="4">
    <source>
        <dbReference type="Proteomes" id="UP001515480"/>
    </source>
</evidence>
<dbReference type="Proteomes" id="UP001515480">
    <property type="component" value="Unassembled WGS sequence"/>
</dbReference>
<keyword evidence="4" id="KW-1185">Reference proteome</keyword>
<dbReference type="InterPro" id="IPR016024">
    <property type="entry name" value="ARM-type_fold"/>
</dbReference>
<dbReference type="AlphaFoldDB" id="A0AB34J933"/>
<proteinExistence type="predicted"/>
<dbReference type="EMBL" id="JBGBPQ010000011">
    <property type="protein sequence ID" value="KAL1515285.1"/>
    <property type="molecule type" value="Genomic_DNA"/>
</dbReference>
<evidence type="ECO:0000313" key="3">
    <source>
        <dbReference type="EMBL" id="KAL1515296.1"/>
    </source>
</evidence>
<dbReference type="SUPFAM" id="SSF48371">
    <property type="entry name" value="ARM repeat"/>
    <property type="match status" value="1"/>
</dbReference>
<evidence type="ECO:0000313" key="2">
    <source>
        <dbReference type="EMBL" id="KAL1515285.1"/>
    </source>
</evidence>
<feature type="compositionally biased region" description="Polar residues" evidence="1">
    <location>
        <begin position="246"/>
        <end position="257"/>
    </location>
</feature>
<dbReference type="EMBL" id="JBGBPQ010000011">
    <property type="protein sequence ID" value="KAL1515296.1"/>
    <property type="molecule type" value="Genomic_DNA"/>
</dbReference>
<accession>A0AB34J933</accession>
<name>A0AB34J933_PRYPA</name>
<gene>
    <name evidence="2" type="ORF">AB1Y20_001917</name>
    <name evidence="3" type="ORF">AB1Y20_001928</name>
</gene>
<dbReference type="Gene3D" id="1.25.10.10">
    <property type="entry name" value="Leucine-rich Repeat Variant"/>
    <property type="match status" value="1"/>
</dbReference>
<organism evidence="2 4">
    <name type="scientific">Prymnesium parvum</name>
    <name type="common">Toxic golden alga</name>
    <dbReference type="NCBI Taxonomy" id="97485"/>
    <lineage>
        <taxon>Eukaryota</taxon>
        <taxon>Haptista</taxon>
        <taxon>Haptophyta</taxon>
        <taxon>Prymnesiophyceae</taxon>
        <taxon>Prymnesiales</taxon>
        <taxon>Prymnesiaceae</taxon>
        <taxon>Prymnesium</taxon>
    </lineage>
</organism>
<dbReference type="PROSITE" id="PS51996">
    <property type="entry name" value="TR_MART"/>
    <property type="match status" value="1"/>
</dbReference>
<feature type="region of interest" description="Disordered" evidence="1">
    <location>
        <begin position="234"/>
        <end position="264"/>
    </location>
</feature>
<dbReference type="Gene3D" id="3.90.176.10">
    <property type="entry name" value="Toxin ADP-ribosyltransferase, Chain A, domain 1"/>
    <property type="match status" value="1"/>
</dbReference>
<sequence>MGGGASRAGPASQKDLRAKVEAVSAFTRLKERAAAPFTEPSTEWSVDAWLSSVDTSAVLAAVLTDELRRDDDGRTDLQLLGTLAADPDGESRLLTMLEHGHTLQKLASVIWSDTRALLPPHAPPGDGRDARQAGAAAAVEGNKFQARSAELGFSDLTTFFHGLEGLVGAPHKRVELGMQTEHTNGYDAHVAFITPNYRVHTTSFAEWWFVFDPEKPTDEVLDVLSSLREASASKKDPKKPLWPAENPSSLAGLTTRTPKPLHSFTPQLEQHNKKLAEIGQDQVQHVEMLAARLYTGPMFVKYNAVLRGLQLHSCRSLFVKLCCSASVANKFEAKAINFDDAMQQANLYSTTILAINSAVVKLSKLTKAATVFRGVSGGELPASFYQPNEFNVRGGVEAAFMSTTLSLDVALAYANSSGGSGIVFAMHQGMVDRGAELQWLSQYPDERETLFGPLTGLEVQGMRVCGSVRIVDVRLSVNLNVATMERVVARNLTALLDIAANTRFEVREKFRSSGLSDAAEHWLASVIDRHVSGSPLNKEPEWYNEDRNFVAAVKELMDAKKGLLASSVLPLLEWIETHPQELSSSTCHALARTLENEFSVARKTEFDLCIALLEKLPPHERQRYGDSLVLGRQKVAIYPLLEGGAQEKLQAVALFRKLPLDELMRHAPRLASLLRDGDALVRRHALQLHDCTPQLFKVNEADVVAALGDKDAEVRVAALRVLISKGLVGKYSDQVSALKQDPSSEVRIAATDALLRMSPEHGSSLEAELTSADREVALKALQLLASADSDAAVSEQLPRLAHTIVESCLKTAALVEPALAALRRLPPALLADRMERISQLLDRPAPRKQVIALVQSMPPEYAPVLASCLEAHRPEWLQRAALTAMAQMPPEVVAQQCNLIVSFTSHPEWAVRRDALKARQPAGIGAALLELSLLRRSPRRLAHTSS</sequence>
<protein>
    <recommendedName>
        <fullName evidence="5">Mono(ADP-ribosyl)transferase</fullName>
    </recommendedName>
</protein>
<dbReference type="InterPro" id="IPR011989">
    <property type="entry name" value="ARM-like"/>
</dbReference>